<proteinExistence type="predicted"/>
<gene>
    <name evidence="3" type="ORF">H9Q16_04080</name>
</gene>
<dbReference type="RefSeq" id="WP_191074077.1">
    <property type="nucleotide sequence ID" value="NZ_JACTAG010000001.1"/>
</dbReference>
<dbReference type="PANTHER" id="PTHR43777">
    <property type="entry name" value="MOLYBDENUM COFACTOR CYTIDYLYLTRANSFERASE"/>
    <property type="match status" value="1"/>
</dbReference>
<dbReference type="InterPro" id="IPR025877">
    <property type="entry name" value="MobA-like_NTP_Trfase"/>
</dbReference>
<evidence type="ECO:0000313" key="4">
    <source>
        <dbReference type="Proteomes" id="UP000635142"/>
    </source>
</evidence>
<keyword evidence="1" id="KW-0460">Magnesium</keyword>
<protein>
    <submittedName>
        <fullName evidence="3">Nucleotidyltransferase family protein</fullName>
    </submittedName>
</protein>
<name>A0A927D103_9RHOB</name>
<feature type="domain" description="MobA-like NTP transferase" evidence="2">
    <location>
        <begin position="9"/>
        <end position="170"/>
    </location>
</feature>
<dbReference type="SUPFAM" id="SSF53448">
    <property type="entry name" value="Nucleotide-diphospho-sugar transferases"/>
    <property type="match status" value="1"/>
</dbReference>
<evidence type="ECO:0000259" key="2">
    <source>
        <dbReference type="Pfam" id="PF12804"/>
    </source>
</evidence>
<comment type="caution">
    <text evidence="3">The sequence shown here is derived from an EMBL/GenBank/DDBJ whole genome shotgun (WGS) entry which is preliminary data.</text>
</comment>
<dbReference type="AlphaFoldDB" id="A0A927D103"/>
<evidence type="ECO:0000313" key="3">
    <source>
        <dbReference type="EMBL" id="MBD3663090.1"/>
    </source>
</evidence>
<keyword evidence="4" id="KW-1185">Reference proteome</keyword>
<dbReference type="CDD" id="cd04182">
    <property type="entry name" value="GT_2_like_f"/>
    <property type="match status" value="1"/>
</dbReference>
<dbReference type="Gene3D" id="3.90.550.10">
    <property type="entry name" value="Spore Coat Polysaccharide Biosynthesis Protein SpsA, Chain A"/>
    <property type="match status" value="1"/>
</dbReference>
<dbReference type="EMBL" id="JACTAG010000001">
    <property type="protein sequence ID" value="MBD3663090.1"/>
    <property type="molecule type" value="Genomic_DNA"/>
</dbReference>
<accession>A0A927D103</accession>
<organism evidence="3 4">
    <name type="scientific">Sulfitobacter aestuariivivens</name>
    <dbReference type="NCBI Taxonomy" id="2766981"/>
    <lineage>
        <taxon>Bacteria</taxon>
        <taxon>Pseudomonadati</taxon>
        <taxon>Pseudomonadota</taxon>
        <taxon>Alphaproteobacteria</taxon>
        <taxon>Rhodobacterales</taxon>
        <taxon>Roseobacteraceae</taxon>
        <taxon>Sulfitobacter</taxon>
    </lineage>
</organism>
<dbReference type="InterPro" id="IPR029044">
    <property type="entry name" value="Nucleotide-diphossugar_trans"/>
</dbReference>
<sequence>MTQADIPIILLAAGASSRMRGRDKLLEEVDGQPLLRRQAELARGATDGPVIVALPPAPHPRYVHLTGLEVLCIEVPDAAEGMNASLRAAFAALPPHATCAMLLLADLPALERGDLQKVAEAVDLTSNMLIWRGATSDGAPGHPIVFKADLFAAFADLTGDGGGREVVIQADDKVTLVPLEGTRARMDLDTPEDWDLWRRRTADGTSVT</sequence>
<reference evidence="3" key="1">
    <citation type="submission" date="2020-08" db="EMBL/GenBank/DDBJ databases">
        <title>Sulfitobacter aestuariivivens sp. nov., isolated from a tidal flat.</title>
        <authorList>
            <person name="Park S."/>
            <person name="Yoon J.-H."/>
        </authorList>
    </citation>
    <scope>NUCLEOTIDE SEQUENCE</scope>
    <source>
        <strain evidence="3">TSTF-M16</strain>
    </source>
</reference>
<evidence type="ECO:0000256" key="1">
    <source>
        <dbReference type="ARBA" id="ARBA00022842"/>
    </source>
</evidence>
<dbReference type="PANTHER" id="PTHR43777:SF1">
    <property type="entry name" value="MOLYBDENUM COFACTOR CYTIDYLYLTRANSFERASE"/>
    <property type="match status" value="1"/>
</dbReference>
<dbReference type="Proteomes" id="UP000635142">
    <property type="component" value="Unassembled WGS sequence"/>
</dbReference>
<dbReference type="Pfam" id="PF12804">
    <property type="entry name" value="NTP_transf_3"/>
    <property type="match status" value="1"/>
</dbReference>
<dbReference type="GO" id="GO:0016779">
    <property type="term" value="F:nucleotidyltransferase activity"/>
    <property type="evidence" value="ECO:0007669"/>
    <property type="project" value="UniProtKB-ARBA"/>
</dbReference>